<reference evidence="1" key="1">
    <citation type="submission" date="2023-03" db="EMBL/GenBank/DDBJ databases">
        <title>Massive genome expansion in bonnet fungi (Mycena s.s.) driven by repeated elements and novel gene families across ecological guilds.</title>
        <authorList>
            <consortium name="Lawrence Berkeley National Laboratory"/>
            <person name="Harder C.B."/>
            <person name="Miyauchi S."/>
            <person name="Viragh M."/>
            <person name="Kuo A."/>
            <person name="Thoen E."/>
            <person name="Andreopoulos B."/>
            <person name="Lu D."/>
            <person name="Skrede I."/>
            <person name="Drula E."/>
            <person name="Henrissat B."/>
            <person name="Morin E."/>
            <person name="Kohler A."/>
            <person name="Barry K."/>
            <person name="LaButti K."/>
            <person name="Morin E."/>
            <person name="Salamov A."/>
            <person name="Lipzen A."/>
            <person name="Mereny Z."/>
            <person name="Hegedus B."/>
            <person name="Baldrian P."/>
            <person name="Stursova M."/>
            <person name="Weitz H."/>
            <person name="Taylor A."/>
            <person name="Grigoriev I.V."/>
            <person name="Nagy L.G."/>
            <person name="Martin F."/>
            <person name="Kauserud H."/>
        </authorList>
    </citation>
    <scope>NUCLEOTIDE SEQUENCE</scope>
    <source>
        <strain evidence="1">CBHHK200</strain>
    </source>
</reference>
<sequence>MAEPKGDPVFPPEILMEVASQCELPELKEMCASGPPIAGCALPVLFRDVRLAAGKIPQVQMFADAVLDRHNRKGRENVSQAVKTLAINGLCPPRSSYHGHEYTIHRIGKALLCLSNLVKLEFTTTSNRLFWDNLVAAGALNQLLSLRIQIFNGWVQGPIRFVTARPKLRVVSLGVDQRTYDERRVKESVPAIVAPNVRWFEGTAAFASNLIDAHELHSITIDWHTEQVPGPTLGALAANAPAVKYLRNRRASFTDGDIIKAAGSAGVNLGSIKFTGEPPFNEDEGNFPPDDSIAKHLRYLPGLRYLGMERVPHRTATAHRQVLQEWTNNGAQLTAVDFGEIEWKWVETGERAGWCRTLRFVFDEAVGLFGMQTAREQDELNAWDAFVRGEVSEEVELDSDDETLFPSDAGTYGGSSQTVVDAAADWWYSEDDDDFFMSTLDDE</sequence>
<evidence type="ECO:0000313" key="1">
    <source>
        <dbReference type="EMBL" id="KAJ7026428.1"/>
    </source>
</evidence>
<keyword evidence="2" id="KW-1185">Reference proteome</keyword>
<name>A0AAD6SEY1_9AGAR</name>
<gene>
    <name evidence="1" type="ORF">C8F04DRAFT_1268068</name>
</gene>
<proteinExistence type="predicted"/>
<dbReference type="Proteomes" id="UP001218188">
    <property type="component" value="Unassembled WGS sequence"/>
</dbReference>
<accession>A0AAD6SEY1</accession>
<organism evidence="1 2">
    <name type="scientific">Mycena alexandri</name>
    <dbReference type="NCBI Taxonomy" id="1745969"/>
    <lineage>
        <taxon>Eukaryota</taxon>
        <taxon>Fungi</taxon>
        <taxon>Dikarya</taxon>
        <taxon>Basidiomycota</taxon>
        <taxon>Agaricomycotina</taxon>
        <taxon>Agaricomycetes</taxon>
        <taxon>Agaricomycetidae</taxon>
        <taxon>Agaricales</taxon>
        <taxon>Marasmiineae</taxon>
        <taxon>Mycenaceae</taxon>
        <taxon>Mycena</taxon>
    </lineage>
</organism>
<dbReference type="AlphaFoldDB" id="A0AAD6SEY1"/>
<comment type="caution">
    <text evidence="1">The sequence shown here is derived from an EMBL/GenBank/DDBJ whole genome shotgun (WGS) entry which is preliminary data.</text>
</comment>
<evidence type="ECO:0000313" key="2">
    <source>
        <dbReference type="Proteomes" id="UP001218188"/>
    </source>
</evidence>
<dbReference type="EMBL" id="JARJCM010000138">
    <property type="protein sequence ID" value="KAJ7026428.1"/>
    <property type="molecule type" value="Genomic_DNA"/>
</dbReference>
<protein>
    <submittedName>
        <fullName evidence="1">Uncharacterized protein</fullName>
    </submittedName>
</protein>